<comment type="caution">
    <text evidence="2">The sequence shown here is derived from an EMBL/GenBank/DDBJ whole genome shotgun (WGS) entry which is preliminary data.</text>
</comment>
<dbReference type="Proteomes" id="UP001150569">
    <property type="component" value="Unassembled WGS sequence"/>
</dbReference>
<gene>
    <name evidence="2" type="ORF">IWQ60_010557</name>
</gene>
<reference evidence="2" key="1">
    <citation type="submission" date="2022-07" db="EMBL/GenBank/DDBJ databases">
        <title>Phylogenomic reconstructions and comparative analyses of Kickxellomycotina fungi.</title>
        <authorList>
            <person name="Reynolds N.K."/>
            <person name="Stajich J.E."/>
            <person name="Barry K."/>
            <person name="Grigoriev I.V."/>
            <person name="Crous P."/>
            <person name="Smith M.E."/>
        </authorList>
    </citation>
    <scope>NUCLEOTIDE SEQUENCE</scope>
    <source>
        <strain evidence="2">RSA 861</strain>
    </source>
</reference>
<sequence>MSQPGTNAPTGQGGEQLEHLLNLFVFDYLKKKSYHKTATSFCTETQISPDASTPIDTPDSFLGQWWYVFWELFSNIHNPKSASPMAKNLADAYKQQTMNALRQRQAEVQRHIAMSRVPTNPAGGARVVLAGTVANPNLRGPANGPATPTPGGVARVNSLVSPALPNGIAHGDDPQALLNGAQFMPNQTPQTQLRSAMGYNPPNFPSVTQNMADAGLANRDPISLNAQEKSKVLGVLKTGPATPGVSSPGLNAPAGKKEAGKAGKKTGTNTSSPPDAGSLAEQDAKRRRSNTSGRFSPASAGTEAATTNNQAFLNSNTPIMNISNANNNNGSALGGNYNANLQHINQQRAASAGQQPAPQPQLMPQGQPQQPGQRNLSGPMAGNANYMYNPMQTLLSGAGTNNIMANVNSLEAMQNHQRIQQLRPQNPQAYGHMNGNQGVLMLNGQAMMANVPSQGMAMGLSQAAMGGIPMNFTPNGAAVASPYPPGPMSAGVNPPITLQSPTPTTPNSSGGNKKRKATPQLTAKAKNNLVGSPLNAESSIGSGPMSPATKPSPHSHDPMAPQPSLPPTTPNSGALLSNNNIQPGNGTPLVGTPASHSGNNQTSHPPPTTTLATSSGAAAGAGNVSASTSLSGTGVQSLSSTVDLGHDFDSIPPLDMNSLDSLSMPMDDYASAFMDNPIPGFDLENFDMKQFMEHQP</sequence>
<dbReference type="InterPro" id="IPR006594">
    <property type="entry name" value="LisH"/>
</dbReference>
<keyword evidence="3" id="KW-1185">Reference proteome</keyword>
<evidence type="ECO:0000313" key="2">
    <source>
        <dbReference type="EMBL" id="KAJ1910618.1"/>
    </source>
</evidence>
<feature type="compositionally biased region" description="Low complexity" evidence="1">
    <location>
        <begin position="609"/>
        <end position="629"/>
    </location>
</feature>
<feature type="compositionally biased region" description="Polar residues" evidence="1">
    <location>
        <begin position="496"/>
        <end position="511"/>
    </location>
</feature>
<feature type="region of interest" description="Disordered" evidence="1">
    <location>
        <begin position="489"/>
        <end position="637"/>
    </location>
</feature>
<dbReference type="InterPro" id="IPR044716">
    <property type="entry name" value="LEUNIG-like"/>
</dbReference>
<dbReference type="OrthoDB" id="5600002at2759"/>
<dbReference type="Pfam" id="PF08513">
    <property type="entry name" value="LisH"/>
    <property type="match status" value="1"/>
</dbReference>
<evidence type="ECO:0008006" key="4">
    <source>
        <dbReference type="Google" id="ProtNLM"/>
    </source>
</evidence>
<feature type="compositionally biased region" description="Pro residues" evidence="1">
    <location>
        <begin position="560"/>
        <end position="569"/>
    </location>
</feature>
<accession>A0A9W7ZKT6</accession>
<organism evidence="2 3">
    <name type="scientific">Tieghemiomyces parasiticus</name>
    <dbReference type="NCBI Taxonomy" id="78921"/>
    <lineage>
        <taxon>Eukaryota</taxon>
        <taxon>Fungi</taxon>
        <taxon>Fungi incertae sedis</taxon>
        <taxon>Zoopagomycota</taxon>
        <taxon>Kickxellomycotina</taxon>
        <taxon>Dimargaritomycetes</taxon>
        <taxon>Dimargaritales</taxon>
        <taxon>Dimargaritaceae</taxon>
        <taxon>Tieghemiomyces</taxon>
    </lineage>
</organism>
<dbReference type="PANTHER" id="PTHR44376:SF9">
    <property type="entry name" value="TRANSCRIPTIONAL COREPRESSOR LEUNIG_HOMOLOG"/>
    <property type="match status" value="1"/>
</dbReference>
<feature type="region of interest" description="Disordered" evidence="1">
    <location>
        <begin position="237"/>
        <end position="305"/>
    </location>
</feature>
<dbReference type="SMART" id="SM00667">
    <property type="entry name" value="LisH"/>
    <property type="match status" value="1"/>
</dbReference>
<name>A0A9W7ZKT6_9FUNG</name>
<feature type="region of interest" description="Disordered" evidence="1">
    <location>
        <begin position="347"/>
        <end position="377"/>
    </location>
</feature>
<evidence type="ECO:0000256" key="1">
    <source>
        <dbReference type="SAM" id="MobiDB-lite"/>
    </source>
</evidence>
<dbReference type="AlphaFoldDB" id="A0A9W7ZKT6"/>
<feature type="compositionally biased region" description="Low complexity" evidence="1">
    <location>
        <begin position="347"/>
        <end position="373"/>
    </location>
</feature>
<feature type="compositionally biased region" description="Polar residues" evidence="1">
    <location>
        <begin position="570"/>
        <end position="585"/>
    </location>
</feature>
<dbReference type="PROSITE" id="PS50896">
    <property type="entry name" value="LISH"/>
    <property type="match status" value="1"/>
</dbReference>
<dbReference type="EMBL" id="JANBPT010001026">
    <property type="protein sequence ID" value="KAJ1910618.1"/>
    <property type="molecule type" value="Genomic_DNA"/>
</dbReference>
<dbReference type="GO" id="GO:0003714">
    <property type="term" value="F:transcription corepressor activity"/>
    <property type="evidence" value="ECO:0007669"/>
    <property type="project" value="InterPro"/>
</dbReference>
<proteinExistence type="predicted"/>
<dbReference type="PANTHER" id="PTHR44376">
    <property type="entry name" value="TRANSCRIPTIONAL REGULATOR OF FILAMENTOUS GROWTH FLO8"/>
    <property type="match status" value="1"/>
</dbReference>
<protein>
    <recommendedName>
        <fullName evidence="4">LisH domain-containing protein</fullName>
    </recommendedName>
</protein>
<evidence type="ECO:0000313" key="3">
    <source>
        <dbReference type="Proteomes" id="UP001150569"/>
    </source>
</evidence>